<dbReference type="Proteomes" id="UP000602198">
    <property type="component" value="Unassembled WGS sequence"/>
</dbReference>
<keyword evidence="3" id="KW-1185">Reference proteome</keyword>
<protein>
    <submittedName>
        <fullName evidence="2">Uncharacterized protein</fullName>
    </submittedName>
</protein>
<reference evidence="2 3" key="1">
    <citation type="submission" date="2021-01" db="EMBL/GenBank/DDBJ databases">
        <title>WGS of actinomycetes isolated from Thailand.</title>
        <authorList>
            <person name="Thawai C."/>
        </authorList>
    </citation>
    <scope>NUCLEOTIDE SEQUENCE [LARGE SCALE GENOMIC DNA]</scope>
    <source>
        <strain evidence="2 3">LPG 2</strain>
    </source>
</reference>
<evidence type="ECO:0000313" key="3">
    <source>
        <dbReference type="Proteomes" id="UP000602198"/>
    </source>
</evidence>
<comment type="caution">
    <text evidence="2">The sequence shown here is derived from an EMBL/GenBank/DDBJ whole genome shotgun (WGS) entry which is preliminary data.</text>
</comment>
<feature type="transmembrane region" description="Helical" evidence="1">
    <location>
        <begin position="62"/>
        <end position="82"/>
    </location>
</feature>
<feature type="transmembrane region" description="Helical" evidence="1">
    <location>
        <begin position="38"/>
        <end position="55"/>
    </location>
</feature>
<name>A0ABS1MJ53_9NOCA</name>
<keyword evidence="1" id="KW-0472">Membrane</keyword>
<gene>
    <name evidence="2" type="ORF">JK358_38490</name>
</gene>
<evidence type="ECO:0000256" key="1">
    <source>
        <dbReference type="SAM" id="Phobius"/>
    </source>
</evidence>
<accession>A0ABS1MJ53</accession>
<organism evidence="2 3">
    <name type="scientific">Nocardia acididurans</name>
    <dbReference type="NCBI Taxonomy" id="2802282"/>
    <lineage>
        <taxon>Bacteria</taxon>
        <taxon>Bacillati</taxon>
        <taxon>Actinomycetota</taxon>
        <taxon>Actinomycetes</taxon>
        <taxon>Mycobacteriales</taxon>
        <taxon>Nocardiaceae</taxon>
        <taxon>Nocardia</taxon>
    </lineage>
</organism>
<keyword evidence="1" id="KW-1133">Transmembrane helix</keyword>
<proteinExistence type="predicted"/>
<evidence type="ECO:0000313" key="2">
    <source>
        <dbReference type="EMBL" id="MBL1080301.1"/>
    </source>
</evidence>
<sequence length="91" mass="9886">MLLLAGATCLIVGAYLQIGANSLEERGALSRSAAARMWAYAFLLIAAPLLILATLQVEMPLIFKVVLCLFHLILLAVLAIVLRRLPRSGRQ</sequence>
<keyword evidence="1" id="KW-0812">Transmembrane</keyword>
<dbReference type="RefSeq" id="WP_201958767.1">
    <property type="nucleotide sequence ID" value="NZ_JAERRJ010000032.1"/>
</dbReference>
<dbReference type="EMBL" id="JAERRJ010000032">
    <property type="protein sequence ID" value="MBL1080301.1"/>
    <property type="molecule type" value="Genomic_DNA"/>
</dbReference>